<dbReference type="Proteomes" id="UP000009131">
    <property type="component" value="Unassembled WGS sequence"/>
</dbReference>
<keyword evidence="2" id="KW-0132">Cell division</keyword>
<dbReference type="GO" id="GO:0097602">
    <property type="term" value="F:cullin family protein binding"/>
    <property type="evidence" value="ECO:0007669"/>
    <property type="project" value="InterPro"/>
</dbReference>
<keyword evidence="3" id="KW-0479">Metal-binding</keyword>
<dbReference type="STRING" id="764103.G7E7B3"/>
<keyword evidence="12" id="KW-1185">Reference proteome</keyword>
<dbReference type="PANTHER" id="PTHR11210">
    <property type="entry name" value="RING BOX"/>
    <property type="match status" value="1"/>
</dbReference>
<dbReference type="GO" id="GO:0005680">
    <property type="term" value="C:anaphase-promoting complex"/>
    <property type="evidence" value="ECO:0007669"/>
    <property type="project" value="InterPro"/>
</dbReference>
<keyword evidence="7" id="KW-0862">Zinc</keyword>
<evidence type="ECO:0000256" key="1">
    <source>
        <dbReference type="ARBA" id="ARBA00013928"/>
    </source>
</evidence>
<evidence type="ECO:0000313" key="12">
    <source>
        <dbReference type="Proteomes" id="UP000009131"/>
    </source>
</evidence>
<dbReference type="eggNOG" id="KOG1493">
    <property type="taxonomic scope" value="Eukaryota"/>
</dbReference>
<dbReference type="GO" id="GO:0031145">
    <property type="term" value="P:anaphase-promoting complex-dependent catabolic process"/>
    <property type="evidence" value="ECO:0007669"/>
    <property type="project" value="InterPro"/>
</dbReference>
<dbReference type="GO" id="GO:0061630">
    <property type="term" value="F:ubiquitin protein ligase activity"/>
    <property type="evidence" value="ECO:0007669"/>
    <property type="project" value="InterPro"/>
</dbReference>
<evidence type="ECO:0000256" key="5">
    <source>
        <dbReference type="ARBA" id="ARBA00022776"/>
    </source>
</evidence>
<evidence type="ECO:0000259" key="10">
    <source>
        <dbReference type="PROSITE" id="PS50089"/>
    </source>
</evidence>
<name>G7E7B3_MIXOS</name>
<gene>
    <name evidence="11" type="primary">Mo05411</name>
    <name evidence="11" type="ORF">E5Q_05411</name>
</gene>
<proteinExistence type="predicted"/>
<evidence type="ECO:0000256" key="2">
    <source>
        <dbReference type="ARBA" id="ARBA00022618"/>
    </source>
</evidence>
<keyword evidence="6" id="KW-0833">Ubl conjugation pathway</keyword>
<reference evidence="11 12" key="1">
    <citation type="journal article" date="2011" name="J. Gen. Appl. Microbiol.">
        <title>Draft genome sequencing of the enigmatic basidiomycete Mixia osmundae.</title>
        <authorList>
            <person name="Nishida H."/>
            <person name="Nagatsuka Y."/>
            <person name="Sugiyama J."/>
        </authorList>
    </citation>
    <scope>NUCLEOTIDE SEQUENCE [LARGE SCALE GENOMIC DNA]</scope>
    <source>
        <strain evidence="12">CBS 9802 / IAM 14324 / JCM 22182 / KY 12970</strain>
    </source>
</reference>
<dbReference type="OrthoDB" id="1681166at2759"/>
<comment type="caution">
    <text evidence="11">The sequence shown here is derived from an EMBL/GenBank/DDBJ whole genome shotgun (WGS) entry which is preliminary data.</text>
</comment>
<dbReference type="Gene3D" id="3.30.40.10">
    <property type="entry name" value="Zinc/RING finger domain, C3HC4 (zinc finger)"/>
    <property type="match status" value="1"/>
</dbReference>
<evidence type="ECO:0000256" key="3">
    <source>
        <dbReference type="ARBA" id="ARBA00022723"/>
    </source>
</evidence>
<dbReference type="GO" id="GO:0008270">
    <property type="term" value="F:zinc ion binding"/>
    <property type="evidence" value="ECO:0007669"/>
    <property type="project" value="UniProtKB-KW"/>
</dbReference>
<reference evidence="11 12" key="2">
    <citation type="journal article" date="2012" name="Open Biol.">
        <title>Characteristics of nucleosomes and linker DNA regions on the genome of the basidiomycete Mixia osmundae revealed by mono- and dinucleosome mapping.</title>
        <authorList>
            <person name="Nishida H."/>
            <person name="Kondo S."/>
            <person name="Matsumoto T."/>
            <person name="Suzuki Y."/>
            <person name="Yoshikawa H."/>
            <person name="Taylor T.D."/>
            <person name="Sugiyama J."/>
        </authorList>
    </citation>
    <scope>NUCLEOTIDE SEQUENCE [LARGE SCALE GENOMIC DNA]</scope>
    <source>
        <strain evidence="12">CBS 9802 / IAM 14324 / JCM 22182 / KY 12970</strain>
    </source>
</reference>
<accession>G7E7B3</accession>
<keyword evidence="8" id="KW-0131">Cell cycle</keyword>
<feature type="domain" description="RING-type" evidence="10">
    <location>
        <begin position="75"/>
        <end position="118"/>
    </location>
</feature>
<dbReference type="PROSITE" id="PS50089">
    <property type="entry name" value="ZF_RING_2"/>
    <property type="match status" value="1"/>
</dbReference>
<dbReference type="InterPro" id="IPR001841">
    <property type="entry name" value="Znf_RING"/>
</dbReference>
<dbReference type="EMBL" id="BABT02000163">
    <property type="protein sequence ID" value="GAA98723.1"/>
    <property type="molecule type" value="Genomic_DNA"/>
</dbReference>
<evidence type="ECO:0000256" key="9">
    <source>
        <dbReference type="PROSITE-ProRule" id="PRU00175"/>
    </source>
</evidence>
<dbReference type="InterPro" id="IPR051031">
    <property type="entry name" value="RING-box_E3_Ubiquitin_Ligase"/>
</dbReference>
<dbReference type="GO" id="GO:0051301">
    <property type="term" value="P:cell division"/>
    <property type="evidence" value="ECO:0007669"/>
    <property type="project" value="UniProtKB-KW"/>
</dbReference>
<dbReference type="Pfam" id="PF12861">
    <property type="entry name" value="zf-ANAPC11"/>
    <property type="match status" value="1"/>
</dbReference>
<dbReference type="RefSeq" id="XP_014571276.1">
    <property type="nucleotide sequence ID" value="XM_014715790.1"/>
</dbReference>
<evidence type="ECO:0000256" key="4">
    <source>
        <dbReference type="ARBA" id="ARBA00022771"/>
    </source>
</evidence>
<keyword evidence="5" id="KW-0498">Mitosis</keyword>
<protein>
    <recommendedName>
        <fullName evidence="1">Anaphase-promoting complex subunit 11</fullName>
    </recommendedName>
</protein>
<evidence type="ECO:0000256" key="6">
    <source>
        <dbReference type="ARBA" id="ARBA00022786"/>
    </source>
</evidence>
<organism evidence="11 12">
    <name type="scientific">Mixia osmundae (strain CBS 9802 / IAM 14324 / JCM 22182 / KY 12970)</name>
    <dbReference type="NCBI Taxonomy" id="764103"/>
    <lineage>
        <taxon>Eukaryota</taxon>
        <taxon>Fungi</taxon>
        <taxon>Dikarya</taxon>
        <taxon>Basidiomycota</taxon>
        <taxon>Pucciniomycotina</taxon>
        <taxon>Mixiomycetes</taxon>
        <taxon>Mixiales</taxon>
        <taxon>Mixiaceae</taxon>
        <taxon>Mixia</taxon>
    </lineage>
</organism>
<dbReference type="HOGENOM" id="CLU_115512_0_1_1"/>
<dbReference type="SUPFAM" id="SSF57850">
    <property type="entry name" value="RING/U-box"/>
    <property type="match status" value="1"/>
</dbReference>
<keyword evidence="4 9" id="KW-0863">Zinc-finger</keyword>
<dbReference type="InterPro" id="IPR024991">
    <property type="entry name" value="RING-H2_APC11"/>
</dbReference>
<evidence type="ECO:0000256" key="8">
    <source>
        <dbReference type="ARBA" id="ARBA00023306"/>
    </source>
</evidence>
<evidence type="ECO:0000313" key="11">
    <source>
        <dbReference type="EMBL" id="GAA98723.1"/>
    </source>
</evidence>
<evidence type="ECO:0000256" key="7">
    <source>
        <dbReference type="ARBA" id="ARBA00022833"/>
    </source>
</evidence>
<dbReference type="InParanoid" id="G7E7B3"/>
<dbReference type="CDD" id="cd16456">
    <property type="entry name" value="RING-H2_APC11"/>
    <property type="match status" value="1"/>
</dbReference>
<dbReference type="InterPro" id="IPR013083">
    <property type="entry name" value="Znf_RING/FYVE/PHD"/>
</dbReference>
<dbReference type="AlphaFoldDB" id="G7E7B3"/>
<sequence>MKITLVEYRPVAVWAWELGKATSGVQRRTSNASVDHSASILFSSTNKAAPDGDDREEDEEEDVCGICRAPFDGCCQDCKRPGDECPLMWGECSHVFHMHCILKWLSTDQSKKQCPMDRTTWVTASNPGALPIVRSDPPLADLEAANRENEVPMQDRLTAPRDMPTAVHLQRAHSA</sequence>